<comment type="caution">
    <text evidence="1">The sequence shown here is derived from an EMBL/GenBank/DDBJ whole genome shotgun (WGS) entry which is preliminary data.</text>
</comment>
<proteinExistence type="predicted"/>
<dbReference type="EMBL" id="CM056742">
    <property type="protein sequence ID" value="KAJ8677056.1"/>
    <property type="molecule type" value="Genomic_DNA"/>
</dbReference>
<gene>
    <name evidence="1" type="ORF">QAD02_012843</name>
</gene>
<protein>
    <submittedName>
        <fullName evidence="1">Uncharacterized protein</fullName>
    </submittedName>
</protein>
<sequence length="339" mass="38169">MVSVSSAIIEVGGSRFRIKDCGGEGACLFKCLSHSLSIDSHRLTRRQIVSHVIEKWKDYCVWIPIILHVRTVQDYRQLMSSPKTYGSEVEVRAASELYSVSITLVRKLRDGGYYSVDFNSERAGATRIFLLFTGMQNPRDLDGHFQILEVLDHAQTIHVGQVEDSGGNENNHRVEQVESREHTVISHRESILPHQLPPENENSFDTCVAPMDLEQQSISISRELSNLQEPSQSDEESADSERESCVRRSLLENSSCGIKRRKVFTKADKERIVRTRMTLADGSHGIKQIVSLTAKCHGVCESSVVKISREFAETGGILREPKKKSGQLHTIKIDVLRPE</sequence>
<keyword evidence="2" id="KW-1185">Reference proteome</keyword>
<organism evidence="1 2">
    <name type="scientific">Eretmocerus hayati</name>
    <dbReference type="NCBI Taxonomy" id="131215"/>
    <lineage>
        <taxon>Eukaryota</taxon>
        <taxon>Metazoa</taxon>
        <taxon>Ecdysozoa</taxon>
        <taxon>Arthropoda</taxon>
        <taxon>Hexapoda</taxon>
        <taxon>Insecta</taxon>
        <taxon>Pterygota</taxon>
        <taxon>Neoptera</taxon>
        <taxon>Endopterygota</taxon>
        <taxon>Hymenoptera</taxon>
        <taxon>Apocrita</taxon>
        <taxon>Proctotrupomorpha</taxon>
        <taxon>Chalcidoidea</taxon>
        <taxon>Aphelinidae</taxon>
        <taxon>Aphelininae</taxon>
        <taxon>Eretmocerus</taxon>
    </lineage>
</organism>
<evidence type="ECO:0000313" key="1">
    <source>
        <dbReference type="EMBL" id="KAJ8677056.1"/>
    </source>
</evidence>
<evidence type="ECO:0000313" key="2">
    <source>
        <dbReference type="Proteomes" id="UP001239111"/>
    </source>
</evidence>
<dbReference type="Proteomes" id="UP001239111">
    <property type="component" value="Chromosome 2"/>
</dbReference>
<accession>A0ACC2P1W5</accession>
<name>A0ACC2P1W5_9HYME</name>
<reference evidence="1" key="1">
    <citation type="submission" date="2023-04" db="EMBL/GenBank/DDBJ databases">
        <title>A chromosome-level genome assembly of the parasitoid wasp Eretmocerus hayati.</title>
        <authorList>
            <person name="Zhong Y."/>
            <person name="Liu S."/>
            <person name="Liu Y."/>
        </authorList>
    </citation>
    <scope>NUCLEOTIDE SEQUENCE</scope>
    <source>
        <strain evidence="1">ZJU_SS_LIU_2023</strain>
    </source>
</reference>